<dbReference type="Gene3D" id="3.30.200.20">
    <property type="entry name" value="Phosphorylase Kinase, domain 1"/>
    <property type="match status" value="1"/>
</dbReference>
<dbReference type="PROSITE" id="PS50011">
    <property type="entry name" value="PROTEIN_KINASE_DOM"/>
    <property type="match status" value="1"/>
</dbReference>
<sequence length="322" mass="33981">MKRIADYEVVRELGSGNGGSYWLAHTPARLGRNDEFCALKVLAVQASGDAVERLVAELRKFAAVDTPHLVRFLDAGQEGPTLFFASEFQPNGSIAQHAGRLAPATVIQALGEVARAAHTLHHHGLVHRNIRPSNVLLMGCSQSRGESAPRVPALRPSTPPTRSAHIHHLLEDFVAPNHPLAPSDPPPIAAPARINGPVRAVLTDPGLAHVLAPGAIVTGLAASATLAYLEPDLVRGCPAGPTTDIWGLAVTLHQALTGATPFPDLPTTDLGQALIHLGSAEPVIRIEDPELADLVRQSLAPDRSQRPASAAQFADALSEVRP</sequence>
<dbReference type="SUPFAM" id="SSF56112">
    <property type="entry name" value="Protein kinase-like (PK-like)"/>
    <property type="match status" value="1"/>
</dbReference>
<proteinExistence type="predicted"/>
<dbReference type="Pfam" id="PF00069">
    <property type="entry name" value="Pkinase"/>
    <property type="match status" value="2"/>
</dbReference>
<dbReference type="Gene3D" id="1.10.510.10">
    <property type="entry name" value="Transferase(Phosphotransferase) domain 1"/>
    <property type="match status" value="1"/>
</dbReference>
<evidence type="ECO:0000256" key="6">
    <source>
        <dbReference type="SAM" id="MobiDB-lite"/>
    </source>
</evidence>
<feature type="domain" description="Protein kinase" evidence="7">
    <location>
        <begin position="7"/>
        <end position="322"/>
    </location>
</feature>
<keyword evidence="4 8" id="KW-0418">Kinase</keyword>
<name>A0ABZ3FIK0_9ACTN</name>
<dbReference type="CDD" id="cd14014">
    <property type="entry name" value="STKc_PknB_like"/>
    <property type="match status" value="1"/>
</dbReference>
<evidence type="ECO:0000259" key="7">
    <source>
        <dbReference type="PROSITE" id="PS50011"/>
    </source>
</evidence>
<organism evidence="8 9">
    <name type="scientific">Ammonicoccus fulvus</name>
    <dbReference type="NCBI Taxonomy" id="3138240"/>
    <lineage>
        <taxon>Bacteria</taxon>
        <taxon>Bacillati</taxon>
        <taxon>Actinomycetota</taxon>
        <taxon>Actinomycetes</taxon>
        <taxon>Propionibacteriales</taxon>
        <taxon>Propionibacteriaceae</taxon>
        <taxon>Ammonicoccus</taxon>
    </lineage>
</organism>
<dbReference type="InterPro" id="IPR011009">
    <property type="entry name" value="Kinase-like_dom_sf"/>
</dbReference>
<keyword evidence="9" id="KW-1185">Reference proteome</keyword>
<dbReference type="InterPro" id="IPR000719">
    <property type="entry name" value="Prot_kinase_dom"/>
</dbReference>
<evidence type="ECO:0000256" key="3">
    <source>
        <dbReference type="ARBA" id="ARBA00022741"/>
    </source>
</evidence>
<evidence type="ECO:0000256" key="4">
    <source>
        <dbReference type="ARBA" id="ARBA00022777"/>
    </source>
</evidence>
<dbReference type="EC" id="2.7.11.1" evidence="1"/>
<dbReference type="PANTHER" id="PTHR43671:SF13">
    <property type="entry name" value="SERINE_THREONINE-PROTEIN KINASE NEK2"/>
    <property type="match status" value="1"/>
</dbReference>
<dbReference type="RefSeq" id="WP_425307239.1">
    <property type="nucleotide sequence ID" value="NZ_CP154795.1"/>
</dbReference>
<keyword evidence="5" id="KW-0067">ATP-binding</keyword>
<evidence type="ECO:0000256" key="5">
    <source>
        <dbReference type="ARBA" id="ARBA00022840"/>
    </source>
</evidence>
<protein>
    <recommendedName>
        <fullName evidence="1">non-specific serine/threonine protein kinase</fullName>
        <ecNumber evidence="1">2.7.11.1</ecNumber>
    </recommendedName>
</protein>
<keyword evidence="2 8" id="KW-0808">Transferase</keyword>
<keyword evidence="3" id="KW-0547">Nucleotide-binding</keyword>
<evidence type="ECO:0000256" key="2">
    <source>
        <dbReference type="ARBA" id="ARBA00022679"/>
    </source>
</evidence>
<evidence type="ECO:0000313" key="9">
    <source>
        <dbReference type="Proteomes" id="UP001442841"/>
    </source>
</evidence>
<dbReference type="PANTHER" id="PTHR43671">
    <property type="entry name" value="SERINE/THREONINE-PROTEIN KINASE NEK"/>
    <property type="match status" value="1"/>
</dbReference>
<dbReference type="Proteomes" id="UP001442841">
    <property type="component" value="Chromosome"/>
</dbReference>
<dbReference type="InterPro" id="IPR050660">
    <property type="entry name" value="NEK_Ser/Thr_kinase"/>
</dbReference>
<evidence type="ECO:0000313" key="8">
    <source>
        <dbReference type="EMBL" id="XAN05806.1"/>
    </source>
</evidence>
<gene>
    <name evidence="8" type="ORF">AADG42_00285</name>
</gene>
<evidence type="ECO:0000256" key="1">
    <source>
        <dbReference type="ARBA" id="ARBA00012513"/>
    </source>
</evidence>
<feature type="region of interest" description="Disordered" evidence="6">
    <location>
        <begin position="299"/>
        <end position="322"/>
    </location>
</feature>
<accession>A0ABZ3FIK0</accession>
<reference evidence="8 9" key="1">
    <citation type="submission" date="2024-04" db="EMBL/GenBank/DDBJ databases">
        <title>Isolation of an actinomycete strain from pig manure.</title>
        <authorList>
            <person name="Gong T."/>
            <person name="Yu Z."/>
            <person name="An M."/>
            <person name="Wei C."/>
            <person name="Yang W."/>
            <person name="Liu L."/>
        </authorList>
    </citation>
    <scope>NUCLEOTIDE SEQUENCE [LARGE SCALE GENOMIC DNA]</scope>
    <source>
        <strain evidence="8 9">ZF39</strain>
    </source>
</reference>
<dbReference type="GO" id="GO:0004674">
    <property type="term" value="F:protein serine/threonine kinase activity"/>
    <property type="evidence" value="ECO:0007669"/>
    <property type="project" value="UniProtKB-EC"/>
</dbReference>
<dbReference type="EMBL" id="CP154795">
    <property type="protein sequence ID" value="XAN05806.1"/>
    <property type="molecule type" value="Genomic_DNA"/>
</dbReference>